<evidence type="ECO:0000313" key="2">
    <source>
        <dbReference type="EMBL" id="KAH6892530.1"/>
    </source>
</evidence>
<dbReference type="GO" id="GO:0004252">
    <property type="term" value="F:serine-type endopeptidase activity"/>
    <property type="evidence" value="ECO:0007669"/>
    <property type="project" value="InterPro"/>
</dbReference>
<protein>
    <recommendedName>
        <fullName evidence="1">Peptidase S8/S53 domain-containing protein</fullName>
    </recommendedName>
</protein>
<proteinExistence type="predicted"/>
<keyword evidence="3" id="KW-1185">Reference proteome</keyword>
<evidence type="ECO:0000259" key="1">
    <source>
        <dbReference type="Pfam" id="PF00082"/>
    </source>
</evidence>
<dbReference type="Pfam" id="PF00082">
    <property type="entry name" value="Peptidase_S8"/>
    <property type="match status" value="1"/>
</dbReference>
<evidence type="ECO:0000313" key="3">
    <source>
        <dbReference type="Proteomes" id="UP000777438"/>
    </source>
</evidence>
<organism evidence="2 3">
    <name type="scientific">Thelonectria olida</name>
    <dbReference type="NCBI Taxonomy" id="1576542"/>
    <lineage>
        <taxon>Eukaryota</taxon>
        <taxon>Fungi</taxon>
        <taxon>Dikarya</taxon>
        <taxon>Ascomycota</taxon>
        <taxon>Pezizomycotina</taxon>
        <taxon>Sordariomycetes</taxon>
        <taxon>Hypocreomycetidae</taxon>
        <taxon>Hypocreales</taxon>
        <taxon>Nectriaceae</taxon>
        <taxon>Thelonectria</taxon>
    </lineage>
</organism>
<dbReference type="SUPFAM" id="SSF52743">
    <property type="entry name" value="Subtilisin-like"/>
    <property type="match status" value="1"/>
</dbReference>
<dbReference type="Gene3D" id="3.40.50.200">
    <property type="entry name" value="Peptidase S8/S53 domain"/>
    <property type="match status" value="1"/>
</dbReference>
<dbReference type="InterPro" id="IPR000209">
    <property type="entry name" value="Peptidase_S8/S53_dom"/>
</dbReference>
<dbReference type="Proteomes" id="UP000777438">
    <property type="component" value="Unassembled WGS sequence"/>
</dbReference>
<comment type="caution">
    <text evidence="2">The sequence shown here is derived from an EMBL/GenBank/DDBJ whole genome shotgun (WGS) entry which is preliminary data.</text>
</comment>
<dbReference type="CDD" id="cd00306">
    <property type="entry name" value="Peptidases_S8_S53"/>
    <property type="match status" value="1"/>
</dbReference>
<dbReference type="GO" id="GO:0006508">
    <property type="term" value="P:proteolysis"/>
    <property type="evidence" value="ECO:0007669"/>
    <property type="project" value="InterPro"/>
</dbReference>
<feature type="domain" description="Peptidase S8/S53" evidence="1">
    <location>
        <begin position="17"/>
        <end position="124"/>
    </location>
</feature>
<accession>A0A9P9AUE3</accession>
<name>A0A9P9AUE3_9HYPO</name>
<sequence>MFFGFDGVDMRVDDALGFARDKGILIFAAMANGGIYDKAAWPARESKDAIGIHSCTEMGKKSSNFTPMPVDRNPNFMVIGEQIIAHWPTAKRGGFRDAEGTSFATPVAVTMAALILAFVNQTRCQKLREECEEKVKVKELWQNWGMTSVGEDQREADRPLFMDQSHAALGDVSGGRRGGHA</sequence>
<gene>
    <name evidence="2" type="ORF">B0T10DRAFT_458239</name>
</gene>
<dbReference type="InterPro" id="IPR036852">
    <property type="entry name" value="Peptidase_S8/S53_dom_sf"/>
</dbReference>
<reference evidence="2 3" key="1">
    <citation type="journal article" date="2021" name="Nat. Commun.">
        <title>Genetic determinants of endophytism in the Arabidopsis root mycobiome.</title>
        <authorList>
            <person name="Mesny F."/>
            <person name="Miyauchi S."/>
            <person name="Thiergart T."/>
            <person name="Pickel B."/>
            <person name="Atanasova L."/>
            <person name="Karlsson M."/>
            <person name="Huettel B."/>
            <person name="Barry K.W."/>
            <person name="Haridas S."/>
            <person name="Chen C."/>
            <person name="Bauer D."/>
            <person name="Andreopoulos W."/>
            <person name="Pangilinan J."/>
            <person name="LaButti K."/>
            <person name="Riley R."/>
            <person name="Lipzen A."/>
            <person name="Clum A."/>
            <person name="Drula E."/>
            <person name="Henrissat B."/>
            <person name="Kohler A."/>
            <person name="Grigoriev I.V."/>
            <person name="Martin F.M."/>
            <person name="Hacquard S."/>
        </authorList>
    </citation>
    <scope>NUCLEOTIDE SEQUENCE [LARGE SCALE GENOMIC DNA]</scope>
    <source>
        <strain evidence="2 3">MPI-CAGE-CH-0241</strain>
    </source>
</reference>
<dbReference type="AlphaFoldDB" id="A0A9P9AUE3"/>
<dbReference type="OrthoDB" id="206201at2759"/>
<dbReference type="EMBL" id="JAGPYM010000007">
    <property type="protein sequence ID" value="KAH6892530.1"/>
    <property type="molecule type" value="Genomic_DNA"/>
</dbReference>